<dbReference type="Pfam" id="PF10824">
    <property type="entry name" value="T7SS_ESX_EspC"/>
    <property type="match status" value="1"/>
</dbReference>
<evidence type="ECO:0000313" key="1">
    <source>
        <dbReference type="EMBL" id="NNH71565.1"/>
    </source>
</evidence>
<dbReference type="Proteomes" id="UP000586827">
    <property type="component" value="Unassembled WGS sequence"/>
</dbReference>
<proteinExistence type="predicted"/>
<organism evidence="1 2">
    <name type="scientific">Nocardia uniformis</name>
    <dbReference type="NCBI Taxonomy" id="53432"/>
    <lineage>
        <taxon>Bacteria</taxon>
        <taxon>Bacillati</taxon>
        <taxon>Actinomycetota</taxon>
        <taxon>Actinomycetes</taxon>
        <taxon>Mycobacteriales</taxon>
        <taxon>Nocardiaceae</taxon>
        <taxon>Nocardia</taxon>
    </lineage>
</organism>
<evidence type="ECO:0000313" key="2">
    <source>
        <dbReference type="Proteomes" id="UP000586827"/>
    </source>
</evidence>
<comment type="caution">
    <text evidence="1">The sequence shown here is derived from an EMBL/GenBank/DDBJ whole genome shotgun (WGS) entry which is preliminary data.</text>
</comment>
<protein>
    <submittedName>
        <fullName evidence="1">ESX-1 secretion-associated protein</fullName>
    </submittedName>
</protein>
<name>A0A849C5G0_9NOCA</name>
<dbReference type="AlphaFoldDB" id="A0A849C5G0"/>
<dbReference type="GO" id="GO:0009306">
    <property type="term" value="P:protein secretion"/>
    <property type="evidence" value="ECO:0007669"/>
    <property type="project" value="InterPro"/>
</dbReference>
<dbReference type="RefSeq" id="WP_067521728.1">
    <property type="nucleotide sequence ID" value="NZ_JABELX010000005.1"/>
</dbReference>
<dbReference type="EMBL" id="JABELX010000005">
    <property type="protein sequence ID" value="NNH71565.1"/>
    <property type="molecule type" value="Genomic_DNA"/>
</dbReference>
<keyword evidence="2" id="KW-1185">Reference proteome</keyword>
<dbReference type="InterPro" id="IPR022536">
    <property type="entry name" value="EspC"/>
</dbReference>
<sequence>MTEFSVDPEGVRAFAATQGGVAADIAAAGNLDTVAGVAAMTPVFGLIGADYLALYAVAEVLHAEDINALSGRYAHVGQTASGSATTLETTDAAFAGGVGQLGATIGEQV</sequence>
<gene>
    <name evidence="1" type="ORF">HLB23_17110</name>
</gene>
<accession>A0A849C5G0</accession>
<reference evidence="1 2" key="1">
    <citation type="submission" date="2020-05" db="EMBL/GenBank/DDBJ databases">
        <title>MicrobeNet Type strains.</title>
        <authorList>
            <person name="Nicholson A.C."/>
        </authorList>
    </citation>
    <scope>NUCLEOTIDE SEQUENCE [LARGE SCALE GENOMIC DNA]</scope>
    <source>
        <strain evidence="1 2">JCM 3224</strain>
    </source>
</reference>